<evidence type="ECO:0000313" key="2">
    <source>
        <dbReference type="EMBL" id="EJK51441.1"/>
    </source>
</evidence>
<gene>
    <name evidence="2" type="ORF">THAOC_29384</name>
</gene>
<feature type="compositionally biased region" description="Low complexity" evidence="1">
    <location>
        <begin position="22"/>
        <end position="39"/>
    </location>
</feature>
<evidence type="ECO:0000313" key="3">
    <source>
        <dbReference type="Proteomes" id="UP000266841"/>
    </source>
</evidence>
<sequence length="147" mass="15352">DYEILSSDAGKDFEICLRYVGTWPTSSPTISPRPTASPTMGPTLTPSAGPSSPPTLRPSQPPQTSNGAFELEGLGRERGLPCPGPCPGPNVDELHRVRGPPCPGPNGDKLNTGTRRALAITRLKAERSGITSALGCVPLSERKPKGA</sequence>
<feature type="non-terminal residue" evidence="2">
    <location>
        <position position="1"/>
    </location>
</feature>
<dbReference type="EMBL" id="AGNL01041625">
    <property type="protein sequence ID" value="EJK51441.1"/>
    <property type="molecule type" value="Genomic_DNA"/>
</dbReference>
<feature type="compositionally biased region" description="Polar residues" evidence="1">
    <location>
        <begin position="40"/>
        <end position="50"/>
    </location>
</feature>
<evidence type="ECO:0000256" key="1">
    <source>
        <dbReference type="SAM" id="MobiDB-lite"/>
    </source>
</evidence>
<dbReference type="Proteomes" id="UP000266841">
    <property type="component" value="Unassembled WGS sequence"/>
</dbReference>
<organism evidence="2 3">
    <name type="scientific">Thalassiosira oceanica</name>
    <name type="common">Marine diatom</name>
    <dbReference type="NCBI Taxonomy" id="159749"/>
    <lineage>
        <taxon>Eukaryota</taxon>
        <taxon>Sar</taxon>
        <taxon>Stramenopiles</taxon>
        <taxon>Ochrophyta</taxon>
        <taxon>Bacillariophyta</taxon>
        <taxon>Coscinodiscophyceae</taxon>
        <taxon>Thalassiosirophycidae</taxon>
        <taxon>Thalassiosirales</taxon>
        <taxon>Thalassiosiraceae</taxon>
        <taxon>Thalassiosira</taxon>
    </lineage>
</organism>
<name>K0RRA2_THAOC</name>
<protein>
    <submittedName>
        <fullName evidence="2">Uncharacterized protein</fullName>
    </submittedName>
</protein>
<dbReference type="AlphaFoldDB" id="K0RRA2"/>
<accession>K0RRA2</accession>
<keyword evidence="3" id="KW-1185">Reference proteome</keyword>
<proteinExistence type="predicted"/>
<feature type="region of interest" description="Disordered" evidence="1">
    <location>
        <begin position="22"/>
        <end position="112"/>
    </location>
</feature>
<comment type="caution">
    <text evidence="2">The sequence shown here is derived from an EMBL/GenBank/DDBJ whole genome shotgun (WGS) entry which is preliminary data.</text>
</comment>
<feature type="compositionally biased region" description="Pro residues" evidence="1">
    <location>
        <begin position="51"/>
        <end position="61"/>
    </location>
</feature>
<reference evidence="2 3" key="1">
    <citation type="journal article" date="2012" name="Genome Biol.">
        <title>Genome and low-iron response of an oceanic diatom adapted to chronic iron limitation.</title>
        <authorList>
            <person name="Lommer M."/>
            <person name="Specht M."/>
            <person name="Roy A.S."/>
            <person name="Kraemer L."/>
            <person name="Andreson R."/>
            <person name="Gutowska M.A."/>
            <person name="Wolf J."/>
            <person name="Bergner S.V."/>
            <person name="Schilhabel M.B."/>
            <person name="Klostermeier U.C."/>
            <person name="Beiko R.G."/>
            <person name="Rosenstiel P."/>
            <person name="Hippler M."/>
            <person name="Laroche J."/>
        </authorList>
    </citation>
    <scope>NUCLEOTIDE SEQUENCE [LARGE SCALE GENOMIC DNA]</scope>
    <source>
        <strain evidence="2 3">CCMP1005</strain>
    </source>
</reference>